<dbReference type="Pfam" id="PF05655">
    <property type="entry name" value="AvrD"/>
    <property type="match status" value="1"/>
</dbReference>
<organism evidence="1 2">
    <name type="scientific">Sanguibacter inulinus</name>
    <dbReference type="NCBI Taxonomy" id="60922"/>
    <lineage>
        <taxon>Bacteria</taxon>
        <taxon>Bacillati</taxon>
        <taxon>Actinomycetota</taxon>
        <taxon>Actinomycetes</taxon>
        <taxon>Micrococcales</taxon>
        <taxon>Sanguibacteraceae</taxon>
        <taxon>Sanguibacter</taxon>
    </lineage>
</organism>
<evidence type="ECO:0000313" key="1">
    <source>
        <dbReference type="EMBL" id="NYS91999.1"/>
    </source>
</evidence>
<reference evidence="1 2" key="1">
    <citation type="submission" date="2020-07" db="EMBL/GenBank/DDBJ databases">
        <title>MOT database genomes.</title>
        <authorList>
            <person name="Joseph S."/>
            <person name="Aduse-Opoku J."/>
            <person name="Hashim A."/>
            <person name="Wade W."/>
            <person name="Curtis M."/>
        </authorList>
    </citation>
    <scope>NUCLEOTIDE SEQUENCE [LARGE SCALE GENOMIC DNA]</scope>
    <source>
        <strain evidence="1 2">DSM 100099</strain>
    </source>
</reference>
<name>A0A853EN07_9MICO</name>
<proteinExistence type="predicted"/>
<dbReference type="EMBL" id="JACBYE010000001">
    <property type="protein sequence ID" value="NYS91999.1"/>
    <property type="molecule type" value="Genomic_DNA"/>
</dbReference>
<dbReference type="Proteomes" id="UP000561011">
    <property type="component" value="Unassembled WGS sequence"/>
</dbReference>
<keyword evidence="2" id="KW-1185">Reference proteome</keyword>
<evidence type="ECO:0000313" key="2">
    <source>
        <dbReference type="Proteomes" id="UP000561011"/>
    </source>
</evidence>
<comment type="caution">
    <text evidence="1">The sequence shown here is derived from an EMBL/GenBank/DDBJ whole genome shotgun (WGS) entry which is preliminary data.</text>
</comment>
<sequence>MNGSVLTFTTIEDYLGPAETRFFGAGYRRARYDYSPLTFDGSSVTGVLGVEYPTDWSRKKVGSDLRPHLSTVDTMLVGAQLADALLCLARGLDDDARARSRITGLVLQAGTRPEEDLDAIPLSASIKRSVAGPGDGETTTTVIASVGAMRVRCQVVHPDRPQTDVRRTTLPLEDVLGAGHSRLWGDGYRRRQQNITGVTADVGALTALAVLDVTGRDGSTPHGIEAEESPFPGLVDVFVSSLQLAQVLLYEMDGVSRAESATLWMQQTTLTRDESPPERSEPAPIGVHMTSAELLTVHGATWRNIQFTARSAGITQRSTFAHRLP</sequence>
<gene>
    <name evidence="1" type="ORF">HZZ10_00395</name>
</gene>
<dbReference type="RefSeq" id="WP_179912003.1">
    <property type="nucleotide sequence ID" value="NZ_JACBYE010000001.1"/>
</dbReference>
<dbReference type="InterPro" id="IPR008799">
    <property type="entry name" value="Pseudomon_AvrD"/>
</dbReference>
<accession>A0A853EN07</accession>
<protein>
    <recommendedName>
        <fullName evidence="3">Avirulence D protein (AvrD)</fullName>
    </recommendedName>
</protein>
<evidence type="ECO:0008006" key="3">
    <source>
        <dbReference type="Google" id="ProtNLM"/>
    </source>
</evidence>
<dbReference type="AlphaFoldDB" id="A0A853EN07"/>